<feature type="domain" description="Polysaccharide chain length determinant N-terminal" evidence="8">
    <location>
        <begin position="21"/>
        <end position="67"/>
    </location>
</feature>
<dbReference type="Proteomes" id="UP000484842">
    <property type="component" value="Unassembled WGS sequence"/>
</dbReference>
<evidence type="ECO:0000313" key="9">
    <source>
        <dbReference type="EMBL" id="MPY68377.1"/>
    </source>
</evidence>
<organism evidence="9 10">
    <name type="scientific">Deinococcus terrestris</name>
    <dbReference type="NCBI Taxonomy" id="2651870"/>
    <lineage>
        <taxon>Bacteria</taxon>
        <taxon>Thermotogati</taxon>
        <taxon>Deinococcota</taxon>
        <taxon>Deinococci</taxon>
        <taxon>Deinococcales</taxon>
        <taxon>Deinococcaceae</taxon>
        <taxon>Deinococcus</taxon>
    </lineage>
</organism>
<evidence type="ECO:0000256" key="7">
    <source>
        <dbReference type="SAM" id="Phobius"/>
    </source>
</evidence>
<evidence type="ECO:0000256" key="5">
    <source>
        <dbReference type="ARBA" id="ARBA00023136"/>
    </source>
</evidence>
<keyword evidence="10" id="KW-1185">Reference proteome</keyword>
<name>A0A7X1NYY7_9DEIO</name>
<accession>A0A7X1NYY7</accession>
<sequence>MFRPQLFPPIRSFMDQSQAQDLDLQRMIRVLRRVWKLVLLCALALAAATFLVSRAQTPVYRSSVTLGALPAGSSNADVNISLVGAPAVPPQVFDGALRSPQVSAFALQRLRGKLSAEEFETIAAALTTPDRFNETVTLEANVDQQQVGVYILSAVAAEPETARKVADAYAVGLLQWDRQRARQNILRALKTLEARGNALSRQIAEAQTRAGQSDTAVTRAADSEAVAQQISQLVVLSETVTGTLTSLTPATRPRDPVSPHPVRDAIIAFGAALFFGFLFASVADRLKRTAETAQIQESGTLRRQPGRMSNFHEDALVSTQESEGKRST</sequence>
<evidence type="ECO:0000256" key="4">
    <source>
        <dbReference type="ARBA" id="ARBA00022989"/>
    </source>
</evidence>
<evidence type="ECO:0000259" key="8">
    <source>
        <dbReference type="Pfam" id="PF02706"/>
    </source>
</evidence>
<dbReference type="EMBL" id="WBSL01000024">
    <property type="protein sequence ID" value="MPY68377.1"/>
    <property type="molecule type" value="Genomic_DNA"/>
</dbReference>
<dbReference type="GO" id="GO:0005886">
    <property type="term" value="C:plasma membrane"/>
    <property type="evidence" value="ECO:0007669"/>
    <property type="project" value="UniProtKB-SubCell"/>
</dbReference>
<keyword evidence="3 7" id="KW-0812">Transmembrane</keyword>
<reference evidence="9 10" key="1">
    <citation type="submission" date="2019-10" db="EMBL/GenBank/DDBJ databases">
        <title>Deinococcus sp. isolated from soil.</title>
        <authorList>
            <person name="Li Y."/>
            <person name="Wang J."/>
        </authorList>
    </citation>
    <scope>NUCLEOTIDE SEQUENCE [LARGE SCALE GENOMIC DNA]</scope>
    <source>
        <strain evidence="9 10">SDU3-2</strain>
    </source>
</reference>
<evidence type="ECO:0000256" key="1">
    <source>
        <dbReference type="ARBA" id="ARBA00004651"/>
    </source>
</evidence>
<evidence type="ECO:0000256" key="6">
    <source>
        <dbReference type="SAM" id="MobiDB-lite"/>
    </source>
</evidence>
<protein>
    <recommendedName>
        <fullName evidence="8">Polysaccharide chain length determinant N-terminal domain-containing protein</fullName>
    </recommendedName>
</protein>
<dbReference type="PANTHER" id="PTHR32309">
    <property type="entry name" value="TYROSINE-PROTEIN KINASE"/>
    <property type="match status" value="1"/>
</dbReference>
<proteinExistence type="predicted"/>
<comment type="subcellular location">
    <subcellularLocation>
        <location evidence="1">Cell membrane</location>
        <topology evidence="1">Multi-pass membrane protein</topology>
    </subcellularLocation>
</comment>
<evidence type="ECO:0000256" key="2">
    <source>
        <dbReference type="ARBA" id="ARBA00022475"/>
    </source>
</evidence>
<keyword evidence="2" id="KW-1003">Cell membrane</keyword>
<dbReference type="InterPro" id="IPR050445">
    <property type="entry name" value="Bact_polysacc_biosynth/exp"/>
</dbReference>
<dbReference type="PANTHER" id="PTHR32309:SF31">
    <property type="entry name" value="CAPSULAR EXOPOLYSACCHARIDE FAMILY"/>
    <property type="match status" value="1"/>
</dbReference>
<dbReference type="InterPro" id="IPR003856">
    <property type="entry name" value="LPS_length_determ_N"/>
</dbReference>
<comment type="caution">
    <text evidence="9">The sequence shown here is derived from an EMBL/GenBank/DDBJ whole genome shotgun (WGS) entry which is preliminary data.</text>
</comment>
<feature type="transmembrane region" description="Helical" evidence="7">
    <location>
        <begin position="265"/>
        <end position="283"/>
    </location>
</feature>
<gene>
    <name evidence="9" type="ORF">F8S09_17125</name>
</gene>
<keyword evidence="4 7" id="KW-1133">Transmembrane helix</keyword>
<dbReference type="Pfam" id="PF02706">
    <property type="entry name" value="Wzz"/>
    <property type="match status" value="1"/>
</dbReference>
<feature type="region of interest" description="Disordered" evidence="6">
    <location>
        <begin position="296"/>
        <end position="328"/>
    </location>
</feature>
<dbReference type="AlphaFoldDB" id="A0A7X1NYY7"/>
<evidence type="ECO:0000313" key="10">
    <source>
        <dbReference type="Proteomes" id="UP000484842"/>
    </source>
</evidence>
<evidence type="ECO:0000256" key="3">
    <source>
        <dbReference type="ARBA" id="ARBA00022692"/>
    </source>
</evidence>
<keyword evidence="5 7" id="KW-0472">Membrane</keyword>